<dbReference type="InterPro" id="IPR055767">
    <property type="entry name" value="DUF7343"/>
</dbReference>
<feature type="compositionally biased region" description="Acidic residues" evidence="1">
    <location>
        <begin position="295"/>
        <end position="309"/>
    </location>
</feature>
<evidence type="ECO:0000313" key="5">
    <source>
        <dbReference type="EMBL" id="QLH76582.1"/>
    </source>
</evidence>
<protein>
    <recommendedName>
        <fullName evidence="7">DUF4897 domain-containing protein</fullName>
    </recommendedName>
</protein>
<sequence length="378" mass="39455">MRGTSRRVAVSVAVALVCLSAVGPALGAGGQSVDRTGTERAALGQQAAAAQQVPGFQSAVDPDSVELRAAVGEDGTAEWTVEFRVRLSDENATAAFESVQDDVAANATAFTSQFADGMERTVASAENRTGREMALENVTVTATTERLPQEYGVLTYRFTWTNFAATDGDRLRIGDAMSGFFLDSESALVFAWPAGYERQSVTPGPDDTGNGSVTWRGPADFGPNEPRVVVAPAGGLPTTALAGVALLVLALAAGGLLYRSRRGDSDPGTETDAGDAVVTDEATAAGAASGGASSDESDESDDEADDGPPEELLSNEERVLRLLDDNGGRIKQQQIAGEFDWTDAKTSQVVGTLRDEDAVETFRIGRENVVALPEASDL</sequence>
<dbReference type="Proteomes" id="UP000509667">
    <property type="component" value="Chromosome"/>
</dbReference>
<name>A0A7D5P3H8_9EURY</name>
<feature type="region of interest" description="Disordered" evidence="1">
    <location>
        <begin position="283"/>
        <end position="315"/>
    </location>
</feature>
<gene>
    <name evidence="5" type="ORF">HZS55_04350</name>
</gene>
<dbReference type="RefSeq" id="WP_179910519.1">
    <property type="nucleotide sequence ID" value="NZ_CP058910.1"/>
</dbReference>
<feature type="domain" description="DUF7345" evidence="4">
    <location>
        <begin position="70"/>
        <end position="196"/>
    </location>
</feature>
<keyword evidence="2" id="KW-0812">Transmembrane</keyword>
<dbReference type="OrthoDB" id="27885at2157"/>
<dbReference type="AlphaFoldDB" id="A0A7D5P3H8"/>
<keyword evidence="2" id="KW-0472">Membrane</keyword>
<evidence type="ECO:0000313" key="6">
    <source>
        <dbReference type="Proteomes" id="UP000509667"/>
    </source>
</evidence>
<dbReference type="InterPro" id="IPR055769">
    <property type="entry name" value="DUF7345"/>
</dbReference>
<feature type="transmembrane region" description="Helical" evidence="2">
    <location>
        <begin position="240"/>
        <end position="258"/>
    </location>
</feature>
<accession>A0A7D5P3H8</accession>
<dbReference type="GeneID" id="56077067"/>
<keyword evidence="2" id="KW-1133">Transmembrane helix</keyword>
<dbReference type="EMBL" id="CP058910">
    <property type="protein sequence ID" value="QLH76582.1"/>
    <property type="molecule type" value="Genomic_DNA"/>
</dbReference>
<evidence type="ECO:0008006" key="7">
    <source>
        <dbReference type="Google" id="ProtNLM"/>
    </source>
</evidence>
<dbReference type="KEGG" id="hrr:HZS55_04350"/>
<keyword evidence="6" id="KW-1185">Reference proteome</keyword>
<reference evidence="5 6" key="1">
    <citation type="submission" date="2020-07" db="EMBL/GenBank/DDBJ databases">
        <title>Halosimplex pelagicum sp. nov. and Halosimplex rubrum sp. nov., isolated from salted brown alga Laminaria, and emended description of the genus Halosimplex.</title>
        <authorList>
            <person name="Cui H."/>
        </authorList>
    </citation>
    <scope>NUCLEOTIDE SEQUENCE [LARGE SCALE GENOMIC DNA]</scope>
    <source>
        <strain evidence="5 6">R27</strain>
    </source>
</reference>
<dbReference type="Pfam" id="PF24034">
    <property type="entry name" value="DUF7343"/>
    <property type="match status" value="1"/>
</dbReference>
<evidence type="ECO:0000259" key="3">
    <source>
        <dbReference type="Pfam" id="PF24034"/>
    </source>
</evidence>
<evidence type="ECO:0000256" key="2">
    <source>
        <dbReference type="SAM" id="Phobius"/>
    </source>
</evidence>
<feature type="compositionally biased region" description="Low complexity" evidence="1">
    <location>
        <begin position="283"/>
        <end position="294"/>
    </location>
</feature>
<organism evidence="5 6">
    <name type="scientific">Halosimplex rubrum</name>
    <dbReference type="NCBI Taxonomy" id="869889"/>
    <lineage>
        <taxon>Archaea</taxon>
        <taxon>Methanobacteriati</taxon>
        <taxon>Methanobacteriota</taxon>
        <taxon>Stenosarchaea group</taxon>
        <taxon>Halobacteria</taxon>
        <taxon>Halobacteriales</taxon>
        <taxon>Haloarculaceae</taxon>
        <taxon>Halosimplex</taxon>
    </lineage>
</organism>
<feature type="region of interest" description="Disordered" evidence="1">
    <location>
        <begin position="200"/>
        <end position="220"/>
    </location>
</feature>
<dbReference type="Pfam" id="PF24036">
    <property type="entry name" value="DUF7345"/>
    <property type="match status" value="1"/>
</dbReference>
<evidence type="ECO:0000259" key="4">
    <source>
        <dbReference type="Pfam" id="PF24036"/>
    </source>
</evidence>
<evidence type="ECO:0000256" key="1">
    <source>
        <dbReference type="SAM" id="MobiDB-lite"/>
    </source>
</evidence>
<proteinExistence type="predicted"/>
<feature type="domain" description="DUF7343" evidence="3">
    <location>
        <begin position="312"/>
        <end position="373"/>
    </location>
</feature>